<reference evidence="1" key="1">
    <citation type="submission" date="2021-10" db="EMBL/GenBank/DDBJ databases">
        <title>Anaerobic single-cell dispensing facilitates the cultivation of human gut bacteria.</title>
        <authorList>
            <person name="Afrizal A."/>
        </authorList>
    </citation>
    <scope>NUCLEOTIDE SEQUENCE</scope>
    <source>
        <strain evidence="1">CLA-AA-H272</strain>
    </source>
</reference>
<protein>
    <submittedName>
        <fullName evidence="1">Uncharacterized protein</fullName>
    </submittedName>
</protein>
<dbReference type="RefSeq" id="WP_302928998.1">
    <property type="nucleotide sequence ID" value="NZ_JAJEPW010000026.1"/>
</dbReference>
<organism evidence="1 2">
    <name type="scientific">Brotocaccenecus cirricatena</name>
    <dbReference type="NCBI Taxonomy" id="3064195"/>
    <lineage>
        <taxon>Bacteria</taxon>
        <taxon>Bacillati</taxon>
        <taxon>Bacillota</taxon>
        <taxon>Clostridia</taxon>
        <taxon>Eubacteriales</taxon>
        <taxon>Oscillospiraceae</taxon>
        <taxon>Brotocaccenecus</taxon>
    </lineage>
</organism>
<evidence type="ECO:0000313" key="2">
    <source>
        <dbReference type="Proteomes" id="UP001199319"/>
    </source>
</evidence>
<evidence type="ECO:0000313" key="1">
    <source>
        <dbReference type="EMBL" id="MCC2129760.1"/>
    </source>
</evidence>
<dbReference type="AlphaFoldDB" id="A0AAE3AG73"/>
<comment type="caution">
    <text evidence="1">The sequence shown here is derived from an EMBL/GenBank/DDBJ whole genome shotgun (WGS) entry which is preliminary data.</text>
</comment>
<dbReference type="EMBL" id="JAJEPW010000026">
    <property type="protein sequence ID" value="MCC2129760.1"/>
    <property type="molecule type" value="Genomic_DNA"/>
</dbReference>
<dbReference type="Proteomes" id="UP001199319">
    <property type="component" value="Unassembled WGS sequence"/>
</dbReference>
<gene>
    <name evidence="1" type="ORF">LKD37_09550</name>
</gene>
<sequence>MLGLSVLASIPCADGKKTGKYGCCRAYGAKERRPYQEKKRGAKAK</sequence>
<accession>A0AAE3AG73</accession>
<name>A0AAE3AG73_9FIRM</name>
<keyword evidence="2" id="KW-1185">Reference proteome</keyword>
<proteinExistence type="predicted"/>